<organism evidence="2 3">
    <name type="scientific">Dyadobacter chenhuakuii</name>
    <dbReference type="NCBI Taxonomy" id="2909339"/>
    <lineage>
        <taxon>Bacteria</taxon>
        <taxon>Pseudomonadati</taxon>
        <taxon>Bacteroidota</taxon>
        <taxon>Cytophagia</taxon>
        <taxon>Cytophagales</taxon>
        <taxon>Spirosomataceae</taxon>
        <taxon>Dyadobacter</taxon>
    </lineage>
</organism>
<evidence type="ECO:0000313" key="2">
    <source>
        <dbReference type="EMBL" id="MCF2501183.1"/>
    </source>
</evidence>
<reference evidence="2" key="1">
    <citation type="submission" date="2022-01" db="EMBL/GenBank/DDBJ databases">
        <title>Novel species in genus Dyadobacter.</title>
        <authorList>
            <person name="Ma C."/>
        </authorList>
    </citation>
    <scope>NUCLEOTIDE SEQUENCE</scope>
    <source>
        <strain evidence="2">CY357</strain>
    </source>
</reference>
<sequence length="736" mass="83227">MDNGLTIIIEAGSEHVEIKIVGEDSGQETIFYIDLLEAQENGEAQIQLIEGHFYEYSLSGSYSLKASEIVIPSKLSASAGRLAPNIYTGTASLELLEPKTRLKCADIKLEVRSKKASYRQDYRLMLEDITEKCTELLLAYRSPVTHNFTTNFHQDARTLYQRFAFIRSILQSEDFLNAVHKITAVPVLKWADYEQVVDIRRIGKLNGGILRQLSAPGNRVGLPETHSLYKRLGSVPIHIVTTSKVESADTLENRFVKHALNTFSALVSDFRTHAIAGSRLFEEAIVLENELHVLSTHPFFAAIGKPVMLSLNSPVLQRKAGYKEVLRVWLMFDLAAKLIWRGGDDVYEAGKKDVATLYEYWLFFQLLDLVREIFEITPTSIEDLIKPTADGLGLQLKQGKHVAVQGIFNGPSRKLNVEFSYNRSFSGKNDYPNPGSWTAGMRPDFTLTVWPVGISQAQAEKEELIVHIHFDAKYRVESFTEYKRDDLLKMHSYKDAIRRSAGAYVLYPGDGEKPFKWKGFNELIPGLGAFAVRPSRTNNGINALRNFLKDVTRHFLNRASQREKAAFHHYDIHKTQSTETVTEPLPETLGANRGLIPDETFVIIGFYKSAEQLSWIRKNKLYNFRTGTDSGSLPLGAKQANAKYLLLHGPGETISARLCKLRDAGPRIFSKKDLIKKNYPKPKGILYLVYRIDLKVEPEFENQRWDITKLTGYKPNRASSVPFVVSLSELTKSLVK</sequence>
<evidence type="ECO:0000313" key="3">
    <source>
        <dbReference type="Proteomes" id="UP001139411"/>
    </source>
</evidence>
<dbReference type="AlphaFoldDB" id="A0A9X1QJ42"/>
<dbReference type="RefSeq" id="WP_235179401.1">
    <property type="nucleotide sequence ID" value="NZ_JAKFFV010000016.1"/>
</dbReference>
<dbReference type="Pfam" id="PF04411">
    <property type="entry name" value="PDDEXK_7"/>
    <property type="match status" value="1"/>
</dbReference>
<feature type="domain" description="DUF2357" evidence="1">
    <location>
        <begin position="80"/>
        <end position="329"/>
    </location>
</feature>
<dbReference type="Proteomes" id="UP001139411">
    <property type="component" value="Unassembled WGS sequence"/>
</dbReference>
<dbReference type="InterPro" id="IPR018633">
    <property type="entry name" value="DUF2357"/>
</dbReference>
<dbReference type="Pfam" id="PF09823">
    <property type="entry name" value="DUF2357"/>
    <property type="match status" value="1"/>
</dbReference>
<protein>
    <submittedName>
        <fullName evidence="2">DUF2357 domain-containing protein</fullName>
    </submittedName>
</protein>
<dbReference type="InterPro" id="IPR007505">
    <property type="entry name" value="PDDEXK_7"/>
</dbReference>
<proteinExistence type="predicted"/>
<evidence type="ECO:0000259" key="1">
    <source>
        <dbReference type="Pfam" id="PF09823"/>
    </source>
</evidence>
<name>A0A9X1QJ42_9BACT</name>
<accession>A0A9X1QJ42</accession>
<comment type="caution">
    <text evidence="2">The sequence shown here is derived from an EMBL/GenBank/DDBJ whole genome shotgun (WGS) entry which is preliminary data.</text>
</comment>
<gene>
    <name evidence="2" type="ORF">L0661_22875</name>
</gene>
<dbReference type="EMBL" id="JAKFFV010000016">
    <property type="protein sequence ID" value="MCF2501183.1"/>
    <property type="molecule type" value="Genomic_DNA"/>
</dbReference>